<proteinExistence type="predicted"/>
<dbReference type="Proteomes" id="UP000031563">
    <property type="component" value="Unassembled WGS sequence"/>
</dbReference>
<evidence type="ECO:0000313" key="3">
    <source>
        <dbReference type="Proteomes" id="UP000031563"/>
    </source>
</evidence>
<sequence length="43" mass="4709">MEFLSGKKCPRLKALLGSSEQRSPLEPASGPPKRCKDAPVKNR</sequence>
<feature type="region of interest" description="Disordered" evidence="1">
    <location>
        <begin position="1"/>
        <end position="43"/>
    </location>
</feature>
<dbReference type="EMBL" id="JWIR02000003">
    <property type="protein sequence ID" value="KKB43352.1"/>
    <property type="molecule type" value="Genomic_DNA"/>
</dbReference>
<dbReference type="STRING" id="1221996.QY95_01597"/>
<evidence type="ECO:0000256" key="1">
    <source>
        <dbReference type="SAM" id="MobiDB-lite"/>
    </source>
</evidence>
<keyword evidence="3" id="KW-1185">Reference proteome</keyword>
<evidence type="ECO:0000313" key="2">
    <source>
        <dbReference type="EMBL" id="KKB43352.1"/>
    </source>
</evidence>
<gene>
    <name evidence="2" type="ORF">QY95_01597</name>
</gene>
<organism evidence="2 3">
    <name type="scientific">Bacillus thermotolerans</name>
    <name type="common">Quasibacillus thermotolerans</name>
    <dbReference type="NCBI Taxonomy" id="1221996"/>
    <lineage>
        <taxon>Bacteria</taxon>
        <taxon>Bacillati</taxon>
        <taxon>Bacillota</taxon>
        <taxon>Bacilli</taxon>
        <taxon>Bacillales</taxon>
        <taxon>Bacillaceae</taxon>
        <taxon>Bacillus</taxon>
    </lineage>
</organism>
<name>A0A0F5HPQ2_BACTR</name>
<dbReference type="AlphaFoldDB" id="A0A0F5HPQ2"/>
<comment type="caution">
    <text evidence="2">The sequence shown here is derived from an EMBL/GenBank/DDBJ whole genome shotgun (WGS) entry which is preliminary data.</text>
</comment>
<feature type="compositionally biased region" description="Basic and acidic residues" evidence="1">
    <location>
        <begin position="34"/>
        <end position="43"/>
    </location>
</feature>
<protein>
    <submittedName>
        <fullName evidence="2">Uncharacterized protein</fullName>
    </submittedName>
</protein>
<reference evidence="2" key="1">
    <citation type="submission" date="2015-02" db="EMBL/GenBank/DDBJ databases">
        <title>Genome Assembly of Bacillaceae bacterium MTCC 8252.</title>
        <authorList>
            <person name="Verma A."/>
            <person name="Khatri I."/>
            <person name="Mual P."/>
            <person name="Subramanian S."/>
            <person name="Krishnamurthi S."/>
        </authorList>
    </citation>
    <scope>NUCLEOTIDE SEQUENCE [LARGE SCALE GENOMIC DNA]</scope>
    <source>
        <strain evidence="2">MTCC 8252</strain>
    </source>
</reference>
<accession>A0A0F5HPQ2</accession>
<accession>A0A0F5IDU9</accession>